<evidence type="ECO:0000313" key="2">
    <source>
        <dbReference type="EMBL" id="ELU05780.1"/>
    </source>
</evidence>
<dbReference type="EMBL" id="KB301235">
    <property type="protein sequence ID" value="ELU05780.1"/>
    <property type="molecule type" value="Genomic_DNA"/>
</dbReference>
<dbReference type="InterPro" id="IPR036179">
    <property type="entry name" value="Ig-like_dom_sf"/>
</dbReference>
<proteinExistence type="predicted"/>
<dbReference type="AlphaFoldDB" id="R7UHU1"/>
<dbReference type="SMART" id="SM00409">
    <property type="entry name" value="IG"/>
    <property type="match status" value="1"/>
</dbReference>
<dbReference type="InterPro" id="IPR003599">
    <property type="entry name" value="Ig_sub"/>
</dbReference>
<sequence>MSTNSSTLNITSISGHSHSITRRAARKSSSIGGSAVLECGVPFVGGQYSEHIISWRKQSIEVPVFIQFVGLPAHIDAGYENRIRLLEQASIELTDIRGEDEGWYECKVTFLGENQGPETNGTWVYLAVNLFLGLQNDGNYENPVEGPSCARL</sequence>
<protein>
    <recommendedName>
        <fullName evidence="1">Ig-like domain-containing protein</fullName>
    </recommendedName>
</protein>
<dbReference type="OrthoDB" id="6234674at2759"/>
<reference evidence="3" key="3">
    <citation type="submission" date="2015-06" db="UniProtKB">
        <authorList>
            <consortium name="EnsemblMetazoa"/>
        </authorList>
    </citation>
    <scope>IDENTIFICATION</scope>
</reference>
<evidence type="ECO:0000259" key="1">
    <source>
        <dbReference type="PROSITE" id="PS50835"/>
    </source>
</evidence>
<feature type="domain" description="Ig-like" evidence="1">
    <location>
        <begin position="32"/>
        <end position="109"/>
    </location>
</feature>
<dbReference type="EnsemblMetazoa" id="CapteT193228">
    <property type="protein sequence ID" value="CapteP193228"/>
    <property type="gene ID" value="CapteG193228"/>
</dbReference>
<dbReference type="HOGENOM" id="CLU_1724052_0_0_1"/>
<reference evidence="2 4" key="2">
    <citation type="journal article" date="2013" name="Nature">
        <title>Insights into bilaterian evolution from three spiralian genomes.</title>
        <authorList>
            <person name="Simakov O."/>
            <person name="Marletaz F."/>
            <person name="Cho S.J."/>
            <person name="Edsinger-Gonzales E."/>
            <person name="Havlak P."/>
            <person name="Hellsten U."/>
            <person name="Kuo D.H."/>
            <person name="Larsson T."/>
            <person name="Lv J."/>
            <person name="Arendt D."/>
            <person name="Savage R."/>
            <person name="Osoegawa K."/>
            <person name="de Jong P."/>
            <person name="Grimwood J."/>
            <person name="Chapman J.A."/>
            <person name="Shapiro H."/>
            <person name="Aerts A."/>
            <person name="Otillar R.P."/>
            <person name="Terry A.Y."/>
            <person name="Boore J.L."/>
            <person name="Grigoriev I.V."/>
            <person name="Lindberg D.R."/>
            <person name="Seaver E.C."/>
            <person name="Weisblat D.A."/>
            <person name="Putnam N.H."/>
            <person name="Rokhsar D.S."/>
        </authorList>
    </citation>
    <scope>NUCLEOTIDE SEQUENCE</scope>
    <source>
        <strain evidence="2 4">I ESC-2004</strain>
    </source>
</reference>
<dbReference type="Proteomes" id="UP000014760">
    <property type="component" value="Unassembled WGS sequence"/>
</dbReference>
<accession>R7UHU1</accession>
<dbReference type="Gene3D" id="2.60.40.10">
    <property type="entry name" value="Immunoglobulins"/>
    <property type="match status" value="1"/>
</dbReference>
<evidence type="ECO:0000313" key="4">
    <source>
        <dbReference type="Proteomes" id="UP000014760"/>
    </source>
</evidence>
<keyword evidence="4" id="KW-1185">Reference proteome</keyword>
<dbReference type="InterPro" id="IPR007110">
    <property type="entry name" value="Ig-like_dom"/>
</dbReference>
<name>R7UHU1_CAPTE</name>
<gene>
    <name evidence="2" type="ORF">CAPTEDRAFT_193228</name>
</gene>
<reference evidence="4" key="1">
    <citation type="submission" date="2012-12" db="EMBL/GenBank/DDBJ databases">
        <authorList>
            <person name="Hellsten U."/>
            <person name="Grimwood J."/>
            <person name="Chapman J.A."/>
            <person name="Shapiro H."/>
            <person name="Aerts A."/>
            <person name="Otillar R.P."/>
            <person name="Terry A.Y."/>
            <person name="Boore J.L."/>
            <person name="Simakov O."/>
            <person name="Marletaz F."/>
            <person name="Cho S.-J."/>
            <person name="Edsinger-Gonzales E."/>
            <person name="Havlak P."/>
            <person name="Kuo D.-H."/>
            <person name="Larsson T."/>
            <person name="Lv J."/>
            <person name="Arendt D."/>
            <person name="Savage R."/>
            <person name="Osoegawa K."/>
            <person name="de Jong P."/>
            <person name="Lindberg D.R."/>
            <person name="Seaver E.C."/>
            <person name="Weisblat D.A."/>
            <person name="Putnam N.H."/>
            <person name="Grigoriev I.V."/>
            <person name="Rokhsar D.S."/>
        </authorList>
    </citation>
    <scope>NUCLEOTIDE SEQUENCE</scope>
    <source>
        <strain evidence="4">I ESC-2004</strain>
    </source>
</reference>
<dbReference type="EMBL" id="AMQN01007709">
    <property type="status" value="NOT_ANNOTATED_CDS"/>
    <property type="molecule type" value="Genomic_DNA"/>
</dbReference>
<dbReference type="SUPFAM" id="SSF48726">
    <property type="entry name" value="Immunoglobulin"/>
    <property type="match status" value="1"/>
</dbReference>
<dbReference type="PROSITE" id="PS50835">
    <property type="entry name" value="IG_LIKE"/>
    <property type="match status" value="1"/>
</dbReference>
<dbReference type="InterPro" id="IPR013783">
    <property type="entry name" value="Ig-like_fold"/>
</dbReference>
<dbReference type="STRING" id="283909.R7UHU1"/>
<evidence type="ECO:0000313" key="3">
    <source>
        <dbReference type="EnsemblMetazoa" id="CapteP193228"/>
    </source>
</evidence>
<organism evidence="2">
    <name type="scientific">Capitella teleta</name>
    <name type="common">Polychaete worm</name>
    <dbReference type="NCBI Taxonomy" id="283909"/>
    <lineage>
        <taxon>Eukaryota</taxon>
        <taxon>Metazoa</taxon>
        <taxon>Spiralia</taxon>
        <taxon>Lophotrochozoa</taxon>
        <taxon>Annelida</taxon>
        <taxon>Polychaeta</taxon>
        <taxon>Sedentaria</taxon>
        <taxon>Scolecida</taxon>
        <taxon>Capitellidae</taxon>
        <taxon>Capitella</taxon>
    </lineage>
</organism>